<name>A0AA36FZH4_9BILA</name>
<evidence type="ECO:0000313" key="2">
    <source>
        <dbReference type="EMBL" id="CAJ0572621.1"/>
    </source>
</evidence>
<feature type="transmembrane region" description="Helical" evidence="1">
    <location>
        <begin position="300"/>
        <end position="320"/>
    </location>
</feature>
<feature type="transmembrane region" description="Helical" evidence="1">
    <location>
        <begin position="214"/>
        <end position="234"/>
    </location>
</feature>
<feature type="non-terminal residue" evidence="2">
    <location>
        <position position="398"/>
    </location>
</feature>
<gene>
    <name evidence="2" type="ORF">MSPICULIGERA_LOCUS11005</name>
</gene>
<comment type="caution">
    <text evidence="2">The sequence shown here is derived from an EMBL/GenBank/DDBJ whole genome shotgun (WGS) entry which is preliminary data.</text>
</comment>
<evidence type="ECO:0000256" key="1">
    <source>
        <dbReference type="SAM" id="Phobius"/>
    </source>
</evidence>
<feature type="transmembrane region" description="Helical" evidence="1">
    <location>
        <begin position="25"/>
        <end position="48"/>
    </location>
</feature>
<proteinExistence type="predicted"/>
<feature type="transmembrane region" description="Helical" evidence="1">
    <location>
        <begin position="241"/>
        <end position="263"/>
    </location>
</feature>
<keyword evidence="1" id="KW-0812">Transmembrane</keyword>
<evidence type="ECO:0000313" key="3">
    <source>
        <dbReference type="Proteomes" id="UP001177023"/>
    </source>
</evidence>
<reference evidence="2" key="1">
    <citation type="submission" date="2023-06" db="EMBL/GenBank/DDBJ databases">
        <authorList>
            <person name="Delattre M."/>
        </authorList>
    </citation>
    <scope>NUCLEOTIDE SEQUENCE</scope>
    <source>
        <strain evidence="2">AF72</strain>
    </source>
</reference>
<sequence length="398" mass="44655">MRYQIPVNLESLLGGNTAHSGRLSAAWIAFIVLLALCVLIAALIAICVKKQIFCFNRSKNVEHHSDNYSPVKPKNLNPSIDRTFDEPRLFAPSPAETAHAPLDYGTEDSNSYGQVPDDSQYYSAPSYPYDYAGYSGYYYVSEDGESAVDARRQCDVDITIDDEERVRIQQMPEFEAGYDDQIDPRITGNCLLAGLVGVAMNMVSGYLYVKRSPLRGNVALAFGAILAFFGGNVYRLAKYLMIMYMIIVCVIPIVITELMIGIINDMGTHCWGGFWYDPTNFAITINFYKNAYTRELFEQLGTVVLGIITGTLGLNLATFWRLKYLGMLEKGNLVASHNQILMMLVSFSNLSYFFDELLAGLTHEQLTFGRNNVSANIAKTYRYHASIIVTGYHFINMR</sequence>
<organism evidence="2 3">
    <name type="scientific">Mesorhabditis spiculigera</name>
    <dbReference type="NCBI Taxonomy" id="96644"/>
    <lineage>
        <taxon>Eukaryota</taxon>
        <taxon>Metazoa</taxon>
        <taxon>Ecdysozoa</taxon>
        <taxon>Nematoda</taxon>
        <taxon>Chromadorea</taxon>
        <taxon>Rhabditida</taxon>
        <taxon>Rhabditina</taxon>
        <taxon>Rhabditomorpha</taxon>
        <taxon>Rhabditoidea</taxon>
        <taxon>Rhabditidae</taxon>
        <taxon>Mesorhabditinae</taxon>
        <taxon>Mesorhabditis</taxon>
    </lineage>
</organism>
<keyword evidence="3" id="KW-1185">Reference proteome</keyword>
<protein>
    <submittedName>
        <fullName evidence="2">Uncharacterized protein</fullName>
    </submittedName>
</protein>
<dbReference type="EMBL" id="CATQJA010002601">
    <property type="protein sequence ID" value="CAJ0572621.1"/>
    <property type="molecule type" value="Genomic_DNA"/>
</dbReference>
<keyword evidence="1" id="KW-1133">Transmembrane helix</keyword>
<keyword evidence="1" id="KW-0472">Membrane</keyword>
<accession>A0AA36FZH4</accession>
<dbReference type="Proteomes" id="UP001177023">
    <property type="component" value="Unassembled WGS sequence"/>
</dbReference>
<dbReference type="AlphaFoldDB" id="A0AA36FZH4"/>
<feature type="transmembrane region" description="Helical" evidence="1">
    <location>
        <begin position="190"/>
        <end position="208"/>
    </location>
</feature>